<organism evidence="4 5">
    <name type="scientific">Mariniphaga anaerophila</name>
    <dbReference type="NCBI Taxonomy" id="1484053"/>
    <lineage>
        <taxon>Bacteria</taxon>
        <taxon>Pseudomonadati</taxon>
        <taxon>Bacteroidota</taxon>
        <taxon>Bacteroidia</taxon>
        <taxon>Marinilabiliales</taxon>
        <taxon>Prolixibacteraceae</taxon>
        <taxon>Mariniphaga</taxon>
    </lineage>
</organism>
<dbReference type="PANTHER" id="PTHR43673:SF10">
    <property type="entry name" value="NADH DEHYDROGENASE_NAD(P)H NITROREDUCTASE XCC3605-RELATED"/>
    <property type="match status" value="1"/>
</dbReference>
<dbReference type="InterPro" id="IPR000415">
    <property type="entry name" value="Nitroreductase-like"/>
</dbReference>
<dbReference type="GO" id="GO:0016491">
    <property type="term" value="F:oxidoreductase activity"/>
    <property type="evidence" value="ECO:0007669"/>
    <property type="project" value="UniProtKB-KW"/>
</dbReference>
<dbReference type="InterPro" id="IPR029479">
    <property type="entry name" value="Nitroreductase"/>
</dbReference>
<evidence type="ECO:0000256" key="1">
    <source>
        <dbReference type="ARBA" id="ARBA00007118"/>
    </source>
</evidence>
<dbReference type="RefSeq" id="WP_073002479.1">
    <property type="nucleotide sequence ID" value="NZ_FQUM01000006.1"/>
</dbReference>
<comment type="similarity">
    <text evidence="1">Belongs to the nitroreductase family.</text>
</comment>
<dbReference type="AlphaFoldDB" id="A0A1M5CPP8"/>
<evidence type="ECO:0000313" key="5">
    <source>
        <dbReference type="Proteomes" id="UP000184164"/>
    </source>
</evidence>
<evidence type="ECO:0000259" key="3">
    <source>
        <dbReference type="Pfam" id="PF00881"/>
    </source>
</evidence>
<accession>A0A1M5CPP8</accession>
<dbReference type="Gene3D" id="3.40.109.10">
    <property type="entry name" value="NADH Oxidase"/>
    <property type="match status" value="1"/>
</dbReference>
<dbReference type="EMBL" id="FQUM01000006">
    <property type="protein sequence ID" value="SHF56666.1"/>
    <property type="molecule type" value="Genomic_DNA"/>
</dbReference>
<evidence type="ECO:0000256" key="2">
    <source>
        <dbReference type="ARBA" id="ARBA00023002"/>
    </source>
</evidence>
<sequence>MISFEALIHSRQSVRKYQNKPVEREKIEKLIEAVHLAPSACNSQPWKLIVVDNPELKNEVAQATFSKTISFNKFAQEAPVIAVLIIEKAKLIAQIGGLVKNQEYVQYDIGIAAAHFCLQAAELQLGTCIIGWFNGKKIKKLLNVPKSKKIGLVITLGYPPDDYKQRKKIRKPVQEICGFNSYS</sequence>
<keyword evidence="2" id="KW-0560">Oxidoreductase</keyword>
<dbReference type="SUPFAM" id="SSF55469">
    <property type="entry name" value="FMN-dependent nitroreductase-like"/>
    <property type="match status" value="1"/>
</dbReference>
<protein>
    <submittedName>
        <fullName evidence="4">Nitroreductase</fullName>
    </submittedName>
</protein>
<dbReference type="OrthoDB" id="9809288at2"/>
<proteinExistence type="inferred from homology"/>
<feature type="domain" description="Nitroreductase" evidence="3">
    <location>
        <begin position="8"/>
        <end position="158"/>
    </location>
</feature>
<evidence type="ECO:0000313" key="4">
    <source>
        <dbReference type="EMBL" id="SHF56666.1"/>
    </source>
</evidence>
<dbReference type="PANTHER" id="PTHR43673">
    <property type="entry name" value="NAD(P)H NITROREDUCTASE YDGI-RELATED"/>
    <property type="match status" value="1"/>
</dbReference>
<name>A0A1M5CPP8_9BACT</name>
<dbReference type="STRING" id="1484053.SAMN05444274_106211"/>
<reference evidence="5" key="1">
    <citation type="submission" date="2016-11" db="EMBL/GenBank/DDBJ databases">
        <authorList>
            <person name="Varghese N."/>
            <person name="Submissions S."/>
        </authorList>
    </citation>
    <scope>NUCLEOTIDE SEQUENCE [LARGE SCALE GENOMIC DNA]</scope>
    <source>
        <strain evidence="5">DSM 26910</strain>
    </source>
</reference>
<dbReference type="Proteomes" id="UP000184164">
    <property type="component" value="Unassembled WGS sequence"/>
</dbReference>
<dbReference type="Pfam" id="PF00881">
    <property type="entry name" value="Nitroreductase"/>
    <property type="match status" value="1"/>
</dbReference>
<gene>
    <name evidence="4" type="ORF">SAMN05444274_106211</name>
</gene>
<keyword evidence="5" id="KW-1185">Reference proteome</keyword>